<comment type="similarity">
    <text evidence="4">Belongs to the type-I 3-dehydroquinase family.</text>
</comment>
<dbReference type="RefSeq" id="WP_042684448.1">
    <property type="nucleotide sequence ID" value="NZ_DUIH01000002.1"/>
</dbReference>
<feature type="binding site" evidence="4">
    <location>
        <position position="189"/>
    </location>
    <ligand>
        <name>3-dehydroquinate</name>
        <dbReference type="ChEBI" id="CHEBI:32364"/>
    </ligand>
</feature>
<keyword evidence="4" id="KW-0057">Aromatic amino acid biosynthesis</keyword>
<feature type="binding site" evidence="4">
    <location>
        <position position="63"/>
    </location>
    <ligand>
        <name>3-dehydroquinate</name>
        <dbReference type="ChEBI" id="CHEBI:32364"/>
    </ligand>
</feature>
<sequence length="230" mass="24562">MAHSTLGHRCSIVGVVASPDDLSSEDVELADILEIRLDLLSMPLKEVFDAVSTFQKPLIATCRASMEGGGFSGTERERERLLCEAMEHVDMVDVELAAHEIREGVVRCARELGLKVILSHHDFLGTPSLSRMLEVFTSELESGADIAKVAVMPNDMGDTLVLLEAVYAMRGASGDVCGISMGELGKPTRLLAPLYGSALTYGSLNSTVAPGQLSVGTLRRGMDMLGALRG</sequence>
<comment type="function">
    <text evidence="4">Involved in the third step of the chorismate pathway, which leads to the biosynthesis of aromatic amino acids. Catalyzes the cis-dehydration of 3-dehydroquinate (DHQ) and introduces the first double bond of the aromatic ring to yield 3-dehydroshikimate.</text>
</comment>
<feature type="binding site" evidence="4">
    <location>
        <begin position="34"/>
        <end position="36"/>
    </location>
    <ligand>
        <name>3-dehydroquinate</name>
        <dbReference type="ChEBI" id="CHEBI:32364"/>
    </ligand>
</feature>
<name>A0A832RVN8_9EURY</name>
<dbReference type="InterPro" id="IPR050146">
    <property type="entry name" value="Type-I_3-dehydroquinase"/>
</dbReference>
<dbReference type="PANTHER" id="PTHR43699">
    <property type="entry name" value="3-DEHYDROQUINATE DEHYDRATASE"/>
    <property type="match status" value="1"/>
</dbReference>
<dbReference type="GO" id="GO:0008652">
    <property type="term" value="P:amino acid biosynthetic process"/>
    <property type="evidence" value="ECO:0007669"/>
    <property type="project" value="UniProtKB-KW"/>
</dbReference>
<feature type="active site" description="Proton donor/acceptor" evidence="4">
    <location>
        <position position="121"/>
    </location>
</feature>
<dbReference type="HAMAP" id="MF_00214">
    <property type="entry name" value="AroD"/>
    <property type="match status" value="1"/>
</dbReference>
<dbReference type="GO" id="GO:0046279">
    <property type="term" value="P:3,4-dihydroxybenzoate biosynthetic process"/>
    <property type="evidence" value="ECO:0007669"/>
    <property type="project" value="TreeGrafter"/>
</dbReference>
<dbReference type="GO" id="GO:0003855">
    <property type="term" value="F:3-dehydroquinate dehydratase activity"/>
    <property type="evidence" value="ECO:0007669"/>
    <property type="project" value="UniProtKB-UniRule"/>
</dbReference>
<feature type="binding site" evidence="4">
    <location>
        <position position="212"/>
    </location>
    <ligand>
        <name>3-dehydroquinate</name>
        <dbReference type="ChEBI" id="CHEBI:32364"/>
    </ligand>
</feature>
<dbReference type="UniPathway" id="UPA00053">
    <property type="reaction ID" value="UER00086"/>
</dbReference>
<evidence type="ECO:0000256" key="1">
    <source>
        <dbReference type="ARBA" id="ARBA00001864"/>
    </source>
</evidence>
<dbReference type="EC" id="4.2.1.10" evidence="4"/>
<evidence type="ECO:0000256" key="3">
    <source>
        <dbReference type="ARBA" id="ARBA00023270"/>
    </source>
</evidence>
<dbReference type="NCBIfam" id="TIGR01093">
    <property type="entry name" value="aroD"/>
    <property type="match status" value="1"/>
</dbReference>
<proteinExistence type="inferred from homology"/>
<dbReference type="EMBL" id="DUIH01000002">
    <property type="protein sequence ID" value="HIH69128.1"/>
    <property type="molecule type" value="Genomic_DNA"/>
</dbReference>
<comment type="caution">
    <text evidence="4">Lacks conserved residue(s) required for the propagation of feature annotation.</text>
</comment>
<dbReference type="InterPro" id="IPR018508">
    <property type="entry name" value="3-dehydroquinate_DH_AS"/>
</dbReference>
<dbReference type="Proteomes" id="UP000600363">
    <property type="component" value="Unassembled WGS sequence"/>
</dbReference>
<dbReference type="InterPro" id="IPR013785">
    <property type="entry name" value="Aldolase_TIM"/>
</dbReference>
<keyword evidence="3 4" id="KW-0704">Schiff base</keyword>
<accession>A0A832RVN8</accession>
<dbReference type="PROSITE" id="PS01028">
    <property type="entry name" value="DEHYDROQUINASE_I"/>
    <property type="match status" value="1"/>
</dbReference>
<organism evidence="5 6">
    <name type="scientific">Methermicoccus shengliensis</name>
    <dbReference type="NCBI Taxonomy" id="660064"/>
    <lineage>
        <taxon>Archaea</taxon>
        <taxon>Methanobacteriati</taxon>
        <taxon>Methanobacteriota</taxon>
        <taxon>Stenosarchaea group</taxon>
        <taxon>Methanomicrobia</taxon>
        <taxon>Methanosarcinales</taxon>
        <taxon>Methermicoccaceae</taxon>
        <taxon>Methermicoccus</taxon>
    </lineage>
</organism>
<reference evidence="5" key="1">
    <citation type="journal article" date="2020" name="bioRxiv">
        <title>A rank-normalized archaeal taxonomy based on genome phylogeny resolves widespread incomplete and uneven classifications.</title>
        <authorList>
            <person name="Rinke C."/>
            <person name="Chuvochina M."/>
            <person name="Mussig A.J."/>
            <person name="Chaumeil P.-A."/>
            <person name="Waite D.W."/>
            <person name="Whitman W.B."/>
            <person name="Parks D.H."/>
            <person name="Hugenholtz P."/>
        </authorList>
    </citation>
    <scope>NUCLEOTIDE SEQUENCE</scope>
    <source>
        <strain evidence="5">UBA12518</strain>
    </source>
</reference>
<dbReference type="CDD" id="cd00502">
    <property type="entry name" value="DHQase_I"/>
    <property type="match status" value="1"/>
</dbReference>
<dbReference type="Gene3D" id="3.20.20.70">
    <property type="entry name" value="Aldolase class I"/>
    <property type="match status" value="1"/>
</dbReference>
<comment type="pathway">
    <text evidence="4">Metabolic intermediate biosynthesis; chorismate biosynthesis; chorismate from D-erythrose 4-phosphate and phosphoenolpyruvate: step 3/7.</text>
</comment>
<dbReference type="GO" id="GO:0009423">
    <property type="term" value="P:chorismate biosynthetic process"/>
    <property type="evidence" value="ECO:0007669"/>
    <property type="project" value="UniProtKB-UniRule"/>
</dbReference>
<dbReference type="SUPFAM" id="SSF51569">
    <property type="entry name" value="Aldolase"/>
    <property type="match status" value="1"/>
</dbReference>
<dbReference type="PANTHER" id="PTHR43699:SF1">
    <property type="entry name" value="3-DEHYDROQUINATE DEHYDRATASE"/>
    <property type="match status" value="1"/>
</dbReference>
<dbReference type="GO" id="GO:0009073">
    <property type="term" value="P:aromatic amino acid family biosynthetic process"/>
    <property type="evidence" value="ECO:0007669"/>
    <property type="project" value="UniProtKB-KW"/>
</dbReference>
<evidence type="ECO:0000256" key="2">
    <source>
        <dbReference type="ARBA" id="ARBA00023239"/>
    </source>
</evidence>
<protein>
    <recommendedName>
        <fullName evidence="4">3-dehydroquinate dehydratase</fullName>
        <shortName evidence="4">3-dehydroquinase</shortName>
        <ecNumber evidence="4">4.2.1.10</ecNumber>
    </recommendedName>
    <alternativeName>
        <fullName evidence="4">Type I DHQase</fullName>
    </alternativeName>
    <alternativeName>
        <fullName evidence="4">Type I dehydroquinase</fullName>
        <shortName evidence="4">DHQ1</shortName>
    </alternativeName>
</protein>
<dbReference type="InterPro" id="IPR001381">
    <property type="entry name" value="DHquinase_I"/>
</dbReference>
<evidence type="ECO:0000256" key="4">
    <source>
        <dbReference type="HAMAP-Rule" id="MF_00214"/>
    </source>
</evidence>
<keyword evidence="2 4" id="KW-0456">Lyase</keyword>
<comment type="caution">
    <text evidence="5">The sequence shown here is derived from an EMBL/GenBank/DDBJ whole genome shotgun (WGS) entry which is preliminary data.</text>
</comment>
<evidence type="ECO:0000313" key="5">
    <source>
        <dbReference type="EMBL" id="HIH69128.1"/>
    </source>
</evidence>
<dbReference type="Pfam" id="PF01487">
    <property type="entry name" value="DHquinase_I"/>
    <property type="match status" value="1"/>
</dbReference>
<evidence type="ECO:0000313" key="6">
    <source>
        <dbReference type="Proteomes" id="UP000600363"/>
    </source>
</evidence>
<feature type="active site" description="Schiff-base intermediate with substrate" evidence="4">
    <location>
        <position position="148"/>
    </location>
</feature>
<comment type="subunit">
    <text evidence="4">Homodimer.</text>
</comment>
<keyword evidence="4" id="KW-0028">Amino-acid biosynthesis</keyword>
<dbReference type="AlphaFoldDB" id="A0A832RVN8"/>
<gene>
    <name evidence="4 5" type="primary">aroD</name>
    <name evidence="5" type="ORF">HA299_00665</name>
</gene>
<comment type="catalytic activity">
    <reaction evidence="1 4">
        <text>3-dehydroquinate = 3-dehydroshikimate + H2O</text>
        <dbReference type="Rhea" id="RHEA:21096"/>
        <dbReference type="ChEBI" id="CHEBI:15377"/>
        <dbReference type="ChEBI" id="CHEBI:16630"/>
        <dbReference type="ChEBI" id="CHEBI:32364"/>
        <dbReference type="EC" id="4.2.1.10"/>
    </reaction>
</comment>